<reference evidence="2" key="1">
    <citation type="journal article" date="2023" name="Front. Mar. Sci.">
        <title>A new Merluccius polli reference genome to investigate the effects of global change in West African waters.</title>
        <authorList>
            <person name="Mateo J.L."/>
            <person name="Blanco-Fernandez C."/>
            <person name="Garcia-Vazquez E."/>
            <person name="Machado-Schiaffino G."/>
        </authorList>
    </citation>
    <scope>NUCLEOTIDE SEQUENCE</scope>
    <source>
        <strain evidence="2">C29</strain>
        <tissue evidence="2">Fin</tissue>
    </source>
</reference>
<evidence type="ECO:0008006" key="4">
    <source>
        <dbReference type="Google" id="ProtNLM"/>
    </source>
</evidence>
<organism evidence="2 3">
    <name type="scientific">Merluccius polli</name>
    <name type="common">Benguela hake</name>
    <name type="synonym">Merluccius cadenati</name>
    <dbReference type="NCBI Taxonomy" id="89951"/>
    <lineage>
        <taxon>Eukaryota</taxon>
        <taxon>Metazoa</taxon>
        <taxon>Chordata</taxon>
        <taxon>Craniata</taxon>
        <taxon>Vertebrata</taxon>
        <taxon>Euteleostomi</taxon>
        <taxon>Actinopterygii</taxon>
        <taxon>Neopterygii</taxon>
        <taxon>Teleostei</taxon>
        <taxon>Neoteleostei</taxon>
        <taxon>Acanthomorphata</taxon>
        <taxon>Zeiogadaria</taxon>
        <taxon>Gadariae</taxon>
        <taxon>Gadiformes</taxon>
        <taxon>Gadoidei</taxon>
        <taxon>Merlucciidae</taxon>
        <taxon>Merluccius</taxon>
    </lineage>
</organism>
<evidence type="ECO:0000313" key="3">
    <source>
        <dbReference type="Proteomes" id="UP001174136"/>
    </source>
</evidence>
<dbReference type="AlphaFoldDB" id="A0AA47P8V4"/>
<proteinExistence type="predicted"/>
<keyword evidence="1" id="KW-0732">Signal</keyword>
<dbReference type="EMBL" id="JAOPHQ010001452">
    <property type="protein sequence ID" value="KAK0150652.1"/>
    <property type="molecule type" value="Genomic_DNA"/>
</dbReference>
<dbReference type="Proteomes" id="UP001174136">
    <property type="component" value="Unassembled WGS sequence"/>
</dbReference>
<accession>A0AA47P8V4</accession>
<name>A0AA47P8V4_MERPO</name>
<evidence type="ECO:0000313" key="2">
    <source>
        <dbReference type="EMBL" id="KAK0150652.1"/>
    </source>
</evidence>
<protein>
    <recommendedName>
        <fullName evidence="4">Reverse transcriptase</fullName>
    </recommendedName>
</protein>
<feature type="signal peptide" evidence="1">
    <location>
        <begin position="1"/>
        <end position="19"/>
    </location>
</feature>
<evidence type="ECO:0000256" key="1">
    <source>
        <dbReference type="SAM" id="SignalP"/>
    </source>
</evidence>
<dbReference type="PANTHER" id="PTHR19446">
    <property type="entry name" value="REVERSE TRANSCRIPTASES"/>
    <property type="match status" value="1"/>
</dbReference>
<feature type="chain" id="PRO_5041285702" description="Reverse transcriptase" evidence="1">
    <location>
        <begin position="20"/>
        <end position="599"/>
    </location>
</feature>
<comment type="caution">
    <text evidence="2">The sequence shown here is derived from an EMBL/GenBank/DDBJ whole genome shotgun (WGS) entry which is preliminary data.</text>
</comment>
<sequence>MAAVFVFLTGVLLIGVTDGQWRFAEGVWIPKEENAKNIEQFRTISLLSVEGKIFFAILSRRLTEFLLKNEYIDTAVQKGGIPKVPGCLEHTGVVTQLIREAREGKGDLAVLWLDLTNAYGSIPHKLVETALERHHVPGKIRDLRDKSGLPGKFKAWIYQHGVLPRILWPLLVYEFPITTVEGFERRISRYLRRWLGLPRSLSSIAVYGQNNRLKLPISSLNEEFMVTRVREVLQYRESSDPKVSQAGIVVRTGRKWRAREAVEQAESRLRHSVLVGPVASGRAGLGSVPTTRYDKALGKDRRRLVQEEVRAGVEELRASQMVGMRQQGAWTRWEQAVDRKISWSELWQAEPHRIKFLIASVYDVLPSPSNLFCWGKVDTPSCPLCLRRGTLEHILSCCPKALGEGRYTWRHDQVLKAIAEAIFTSITQNKPLRPARQAIAFIRAGEKPKPQPRGAVGLLGTAPDWQMKADLGKQLRFPEHIVETTLRPDIVLFSDVTRQVVLLELTVPWEERMEEANERKRAKYTELVEECRRRGWRARCVPIEVGCRGFAARSLCKVYSLLGITGAHQRKAIKTTTEAAEKASRWLWIKRGDPWVHAT</sequence>
<gene>
    <name evidence="2" type="ORF">N1851_008245</name>
</gene>
<keyword evidence="3" id="KW-1185">Reference proteome</keyword>